<name>A0A841BVH2_9ACTN</name>
<evidence type="ECO:0000259" key="2">
    <source>
        <dbReference type="Pfam" id="PF18915"/>
    </source>
</evidence>
<keyword evidence="4" id="KW-1185">Reference proteome</keyword>
<protein>
    <recommendedName>
        <fullName evidence="2">DUF5667 domain-containing protein</fullName>
    </recommendedName>
</protein>
<accession>A0A841BVH2</accession>
<organism evidence="3 4">
    <name type="scientific">Allocatelliglobosispora scoriae</name>
    <dbReference type="NCBI Taxonomy" id="643052"/>
    <lineage>
        <taxon>Bacteria</taxon>
        <taxon>Bacillati</taxon>
        <taxon>Actinomycetota</taxon>
        <taxon>Actinomycetes</taxon>
        <taxon>Micromonosporales</taxon>
        <taxon>Micromonosporaceae</taxon>
        <taxon>Allocatelliglobosispora</taxon>
    </lineage>
</organism>
<reference evidence="3 4" key="1">
    <citation type="submission" date="2020-08" db="EMBL/GenBank/DDBJ databases">
        <title>Sequencing the genomes of 1000 actinobacteria strains.</title>
        <authorList>
            <person name="Klenk H.-P."/>
        </authorList>
    </citation>
    <scope>NUCLEOTIDE SEQUENCE [LARGE SCALE GENOMIC DNA]</scope>
    <source>
        <strain evidence="3 4">DSM 45362</strain>
    </source>
</reference>
<dbReference type="Pfam" id="PF18915">
    <property type="entry name" value="DUF5667"/>
    <property type="match status" value="1"/>
</dbReference>
<sequence>MNTIFDRRRAERFAQLIDEVQGGRRHHTRSRIDEQLTELVTVGQQLGSVPLPGGVRPDFRRDLRAQLMATAEREGIGITAVDPEPDHLPTRPSRARIAIFSGVAVGALAISSMSVASGDANPGDTLYGFKRSTERAQLALASSDLGRGQLYLEFARTRVGEAHAVRTDSLGLVSALGDMDADTLQGVKLLLGSAVDRRDASTLTTVDKFVEDQRYLVRQLGVGVDSTSAERVNVSLSLLTAIGNRSHGLRTALSCGAGSTGAVDSIGPIAAACSTAEVTESKNTPSVPGTAPTKPQTAPSAGTAASPGATPAASTAPQPSPAPTEEGGLLDGLGRILGDLLGG</sequence>
<dbReference type="Proteomes" id="UP000587527">
    <property type="component" value="Unassembled WGS sequence"/>
</dbReference>
<gene>
    <name evidence="3" type="ORF">F4553_004845</name>
</gene>
<evidence type="ECO:0000313" key="4">
    <source>
        <dbReference type="Proteomes" id="UP000587527"/>
    </source>
</evidence>
<dbReference type="EMBL" id="JACHMN010000002">
    <property type="protein sequence ID" value="MBB5871466.1"/>
    <property type="molecule type" value="Genomic_DNA"/>
</dbReference>
<evidence type="ECO:0000313" key="3">
    <source>
        <dbReference type="EMBL" id="MBB5871466.1"/>
    </source>
</evidence>
<feature type="compositionally biased region" description="Low complexity" evidence="1">
    <location>
        <begin position="295"/>
        <end position="317"/>
    </location>
</feature>
<feature type="domain" description="DUF5667" evidence="2">
    <location>
        <begin position="121"/>
        <end position="164"/>
    </location>
</feature>
<dbReference type="InterPro" id="IPR043725">
    <property type="entry name" value="DUF5667"/>
</dbReference>
<feature type="region of interest" description="Disordered" evidence="1">
    <location>
        <begin position="280"/>
        <end position="333"/>
    </location>
</feature>
<comment type="caution">
    <text evidence="3">The sequence shown here is derived from an EMBL/GenBank/DDBJ whole genome shotgun (WGS) entry which is preliminary data.</text>
</comment>
<dbReference type="RefSeq" id="WP_312875330.1">
    <property type="nucleotide sequence ID" value="NZ_JACHMN010000002.1"/>
</dbReference>
<proteinExistence type="predicted"/>
<dbReference type="AlphaFoldDB" id="A0A841BVH2"/>
<evidence type="ECO:0000256" key="1">
    <source>
        <dbReference type="SAM" id="MobiDB-lite"/>
    </source>
</evidence>